<dbReference type="Proteomes" id="UP000827724">
    <property type="component" value="Unassembled WGS sequence"/>
</dbReference>
<evidence type="ECO:0000256" key="1">
    <source>
        <dbReference type="ARBA" id="ARBA00004141"/>
    </source>
</evidence>
<keyword evidence="10" id="KW-1185">Reference proteome</keyword>
<comment type="similarity">
    <text evidence="2 7">Belongs to the MIP/aquaporin (TC 1.A.8) family.</text>
</comment>
<dbReference type="InterPro" id="IPR022357">
    <property type="entry name" value="MIP_CS"/>
</dbReference>
<dbReference type="InterPro" id="IPR050363">
    <property type="entry name" value="MIP/Aquaporin"/>
</dbReference>
<dbReference type="InterPro" id="IPR023271">
    <property type="entry name" value="Aquaporin-like"/>
</dbReference>
<dbReference type="PANTHER" id="PTHR43829:SF14">
    <property type="entry name" value="AQUAPORIN 3"/>
    <property type="match status" value="1"/>
</dbReference>
<dbReference type="GO" id="GO:0015254">
    <property type="term" value="F:glycerol channel activity"/>
    <property type="evidence" value="ECO:0007669"/>
    <property type="project" value="TreeGrafter"/>
</dbReference>
<evidence type="ECO:0000313" key="10">
    <source>
        <dbReference type="Proteomes" id="UP000827724"/>
    </source>
</evidence>
<evidence type="ECO:0000256" key="5">
    <source>
        <dbReference type="ARBA" id="ARBA00022989"/>
    </source>
</evidence>
<dbReference type="OrthoDB" id="3222at2759"/>
<accession>A0A9P8QKU0</accession>
<keyword evidence="4 7" id="KW-0812">Transmembrane</keyword>
<feature type="transmembrane region" description="Helical" evidence="8">
    <location>
        <begin position="84"/>
        <end position="107"/>
    </location>
</feature>
<dbReference type="PANTHER" id="PTHR43829">
    <property type="entry name" value="AQUAPORIN OR AQUAGLYCEROPORIN RELATED"/>
    <property type="match status" value="1"/>
</dbReference>
<dbReference type="InterPro" id="IPR000425">
    <property type="entry name" value="MIP"/>
</dbReference>
<comment type="caution">
    <text evidence="9">The sequence shown here is derived from an EMBL/GenBank/DDBJ whole genome shotgun (WGS) entry which is preliminary data.</text>
</comment>
<sequence>MSAPEPNRTHDLELGVAAVHHHVMHTVIGSRRISQRRLDFERSRPRWLRECIAEATGVFMYVLPGIGATASFTLNAESPIGSTAFGSLFSIGFAFAFGIAFAIIICAPVSGGHFNPAVTISATIWLGFPLKKVPHYILSQLLGGFIAALVLMGIYHQQINEMKETLLAAGHPLVANGAPASLLCSFPNPDQSMGYVFLAEFFASSFVALLIWACIDPANPLVSPYITPLVIGFAYASMAWAFGSATVNMNAARDLGPRIVAAIFYGGEAFTYKNYAPIAILVNIPATFIASSFYELVIRDSLLVIKTGHAVHADGDEALMRHITDTMSVEGIEETAAVLKTILDKPDLKLQIGRFTMSTLITDADQDAGSSQTTV</sequence>
<evidence type="ECO:0000256" key="8">
    <source>
        <dbReference type="SAM" id="Phobius"/>
    </source>
</evidence>
<name>A0A9P8QKU0_9HYPO</name>
<evidence type="ECO:0000256" key="6">
    <source>
        <dbReference type="ARBA" id="ARBA00023136"/>
    </source>
</evidence>
<keyword evidence="3 7" id="KW-0813">Transport</keyword>
<proteinExistence type="inferred from homology"/>
<protein>
    <submittedName>
        <fullName evidence="9">Aquaporin-like protein</fullName>
    </submittedName>
</protein>
<evidence type="ECO:0000256" key="2">
    <source>
        <dbReference type="ARBA" id="ARBA00006175"/>
    </source>
</evidence>
<dbReference type="Gene3D" id="1.20.1080.10">
    <property type="entry name" value="Glycerol uptake facilitator protein"/>
    <property type="match status" value="1"/>
</dbReference>
<comment type="subcellular location">
    <subcellularLocation>
        <location evidence="1">Membrane</location>
        <topology evidence="1">Multi-pass membrane protein</topology>
    </subcellularLocation>
</comment>
<dbReference type="GO" id="GO:0005886">
    <property type="term" value="C:plasma membrane"/>
    <property type="evidence" value="ECO:0007669"/>
    <property type="project" value="TreeGrafter"/>
</dbReference>
<dbReference type="PROSITE" id="PS00221">
    <property type="entry name" value="MIP"/>
    <property type="match status" value="1"/>
</dbReference>
<evidence type="ECO:0000313" key="9">
    <source>
        <dbReference type="EMBL" id="KAH6604397.1"/>
    </source>
</evidence>
<evidence type="ECO:0000256" key="7">
    <source>
        <dbReference type="RuleBase" id="RU000477"/>
    </source>
</evidence>
<dbReference type="Pfam" id="PF00230">
    <property type="entry name" value="MIP"/>
    <property type="match status" value="1"/>
</dbReference>
<evidence type="ECO:0000256" key="3">
    <source>
        <dbReference type="ARBA" id="ARBA00022448"/>
    </source>
</evidence>
<gene>
    <name evidence="9" type="ORF">Trco_007843</name>
</gene>
<feature type="transmembrane region" description="Helical" evidence="8">
    <location>
        <begin position="195"/>
        <end position="213"/>
    </location>
</feature>
<keyword evidence="6 8" id="KW-0472">Membrane</keyword>
<feature type="transmembrane region" description="Helical" evidence="8">
    <location>
        <begin position="51"/>
        <end position="72"/>
    </location>
</feature>
<organism evidence="9 10">
    <name type="scientific">Trichoderma cornu-damae</name>
    <dbReference type="NCBI Taxonomy" id="654480"/>
    <lineage>
        <taxon>Eukaryota</taxon>
        <taxon>Fungi</taxon>
        <taxon>Dikarya</taxon>
        <taxon>Ascomycota</taxon>
        <taxon>Pezizomycotina</taxon>
        <taxon>Sordariomycetes</taxon>
        <taxon>Hypocreomycetidae</taxon>
        <taxon>Hypocreales</taxon>
        <taxon>Hypocreaceae</taxon>
        <taxon>Trichoderma</taxon>
    </lineage>
</organism>
<feature type="transmembrane region" description="Helical" evidence="8">
    <location>
        <begin position="136"/>
        <end position="155"/>
    </location>
</feature>
<evidence type="ECO:0000256" key="4">
    <source>
        <dbReference type="ARBA" id="ARBA00022692"/>
    </source>
</evidence>
<feature type="transmembrane region" description="Helical" evidence="8">
    <location>
        <begin position="225"/>
        <end position="243"/>
    </location>
</feature>
<dbReference type="PRINTS" id="PR00783">
    <property type="entry name" value="MINTRINSICP"/>
</dbReference>
<reference evidence="9" key="1">
    <citation type="submission" date="2021-08" db="EMBL/GenBank/DDBJ databases">
        <title>Chromosome-Level Trichoderma cornu-damae using Hi-C Data.</title>
        <authorList>
            <person name="Kim C.S."/>
        </authorList>
    </citation>
    <scope>NUCLEOTIDE SEQUENCE</scope>
    <source>
        <strain evidence="9">KA19-0412C</strain>
    </source>
</reference>
<dbReference type="GO" id="GO:0015250">
    <property type="term" value="F:water channel activity"/>
    <property type="evidence" value="ECO:0007669"/>
    <property type="project" value="TreeGrafter"/>
</dbReference>
<dbReference type="EMBL" id="JAIWOZ010000006">
    <property type="protein sequence ID" value="KAH6604397.1"/>
    <property type="molecule type" value="Genomic_DNA"/>
</dbReference>
<dbReference type="AlphaFoldDB" id="A0A9P8QKU0"/>
<keyword evidence="5 8" id="KW-1133">Transmembrane helix</keyword>
<feature type="transmembrane region" description="Helical" evidence="8">
    <location>
        <begin position="278"/>
        <end position="297"/>
    </location>
</feature>
<dbReference type="SUPFAM" id="SSF81338">
    <property type="entry name" value="Aquaporin-like"/>
    <property type="match status" value="1"/>
</dbReference>